<feature type="signal peptide" evidence="1">
    <location>
        <begin position="1"/>
        <end position="22"/>
    </location>
</feature>
<comment type="caution">
    <text evidence="2">The sequence shown here is derived from an EMBL/GenBank/DDBJ whole genome shotgun (WGS) entry which is preliminary data.</text>
</comment>
<dbReference type="Proteomes" id="UP000324897">
    <property type="component" value="Chromosome 1"/>
</dbReference>
<dbReference type="EMBL" id="RWGY01000011">
    <property type="protein sequence ID" value="TVU29986.1"/>
    <property type="molecule type" value="Genomic_DNA"/>
</dbReference>
<proteinExistence type="predicted"/>
<evidence type="ECO:0000313" key="2">
    <source>
        <dbReference type="EMBL" id="TVU29986.1"/>
    </source>
</evidence>
<dbReference type="Gramene" id="TVU29986">
    <property type="protein sequence ID" value="TVU29986"/>
    <property type="gene ID" value="EJB05_21585"/>
</dbReference>
<dbReference type="AlphaFoldDB" id="A0A5J9V235"/>
<feature type="chain" id="PRO_5023924492" evidence="1">
    <location>
        <begin position="23"/>
        <end position="72"/>
    </location>
</feature>
<evidence type="ECO:0000313" key="3">
    <source>
        <dbReference type="Proteomes" id="UP000324897"/>
    </source>
</evidence>
<accession>A0A5J9V235</accession>
<name>A0A5J9V235_9POAL</name>
<evidence type="ECO:0000256" key="1">
    <source>
        <dbReference type="SAM" id="SignalP"/>
    </source>
</evidence>
<feature type="non-terminal residue" evidence="2">
    <location>
        <position position="1"/>
    </location>
</feature>
<gene>
    <name evidence="2" type="ORF">EJB05_21585</name>
</gene>
<reference evidence="2 3" key="1">
    <citation type="journal article" date="2019" name="Sci. Rep.">
        <title>A high-quality genome of Eragrostis curvula grass provides insights into Poaceae evolution and supports new strategies to enhance forage quality.</title>
        <authorList>
            <person name="Carballo J."/>
            <person name="Santos B.A.C.M."/>
            <person name="Zappacosta D."/>
            <person name="Garbus I."/>
            <person name="Selva J.P."/>
            <person name="Gallo C.A."/>
            <person name="Diaz A."/>
            <person name="Albertini E."/>
            <person name="Caccamo M."/>
            <person name="Echenique V."/>
        </authorList>
    </citation>
    <scope>NUCLEOTIDE SEQUENCE [LARGE SCALE GENOMIC DNA]</scope>
    <source>
        <strain evidence="3">cv. Victoria</strain>
        <tissue evidence="2">Leaf</tissue>
    </source>
</reference>
<keyword evidence="1" id="KW-0732">Signal</keyword>
<sequence length="72" mass="7717">MACCRALALQLLPASAASRATAASRGRVSVPRRRRASSVRCCADQGEPPQDAVLKAISRKQPSFPIHNPQSF</sequence>
<keyword evidence="3" id="KW-1185">Reference proteome</keyword>
<protein>
    <submittedName>
        <fullName evidence="2">Uncharacterized protein</fullName>
    </submittedName>
</protein>
<organism evidence="2 3">
    <name type="scientific">Eragrostis curvula</name>
    <name type="common">weeping love grass</name>
    <dbReference type="NCBI Taxonomy" id="38414"/>
    <lineage>
        <taxon>Eukaryota</taxon>
        <taxon>Viridiplantae</taxon>
        <taxon>Streptophyta</taxon>
        <taxon>Embryophyta</taxon>
        <taxon>Tracheophyta</taxon>
        <taxon>Spermatophyta</taxon>
        <taxon>Magnoliopsida</taxon>
        <taxon>Liliopsida</taxon>
        <taxon>Poales</taxon>
        <taxon>Poaceae</taxon>
        <taxon>PACMAD clade</taxon>
        <taxon>Chloridoideae</taxon>
        <taxon>Eragrostideae</taxon>
        <taxon>Eragrostidinae</taxon>
        <taxon>Eragrostis</taxon>
    </lineage>
</organism>